<dbReference type="AlphaFoldDB" id="A0A7Y9NLC6"/>
<evidence type="ECO:0000256" key="1">
    <source>
        <dbReference type="SAM" id="Phobius"/>
    </source>
</evidence>
<reference evidence="2 3" key="1">
    <citation type="submission" date="2020-07" db="EMBL/GenBank/DDBJ databases">
        <title>Genomic Encyclopedia of Type Strains, Phase IV (KMG-V): Genome sequencing to study the core and pangenomes of soil and plant-associated prokaryotes.</title>
        <authorList>
            <person name="Whitman W."/>
        </authorList>
    </citation>
    <scope>NUCLEOTIDE SEQUENCE [LARGE SCALE GENOMIC DNA]</scope>
    <source>
        <strain evidence="2 3">M8UP30</strain>
    </source>
</reference>
<organism evidence="2 3">
    <name type="scientific">Tunturiibacter lichenicola</name>
    <dbReference type="NCBI Taxonomy" id="2051959"/>
    <lineage>
        <taxon>Bacteria</taxon>
        <taxon>Pseudomonadati</taxon>
        <taxon>Acidobacteriota</taxon>
        <taxon>Terriglobia</taxon>
        <taxon>Terriglobales</taxon>
        <taxon>Acidobacteriaceae</taxon>
        <taxon>Tunturiibacter</taxon>
    </lineage>
</organism>
<accession>A0A7Y9NLC6</accession>
<gene>
    <name evidence="2" type="ORF">HDF12_001894</name>
</gene>
<keyword evidence="1" id="KW-0812">Transmembrane</keyword>
<sequence length="133" mass="15530">MLEERKHMLEERKRRSTVIVLGCVWMVMLAVLSFLPNHDKLLLHTTGHYHRWGHVVAFLTMTLLLVSSVTSLRSRVALAAVVVFFGYLLEFLEHVIYNNAFERSDVMIDTLGVIFGLIIVLVRDEYKRLRQFE</sequence>
<evidence type="ECO:0000313" key="3">
    <source>
        <dbReference type="Proteomes" id="UP000534186"/>
    </source>
</evidence>
<feature type="transmembrane region" description="Helical" evidence="1">
    <location>
        <begin position="49"/>
        <end position="69"/>
    </location>
</feature>
<feature type="transmembrane region" description="Helical" evidence="1">
    <location>
        <begin position="76"/>
        <end position="97"/>
    </location>
</feature>
<proteinExistence type="predicted"/>
<name>A0A7Y9NLC6_9BACT</name>
<keyword evidence="1" id="KW-0472">Membrane</keyword>
<feature type="transmembrane region" description="Helical" evidence="1">
    <location>
        <begin position="103"/>
        <end position="122"/>
    </location>
</feature>
<keyword evidence="1" id="KW-1133">Transmembrane helix</keyword>
<feature type="transmembrane region" description="Helical" evidence="1">
    <location>
        <begin position="16"/>
        <end position="37"/>
    </location>
</feature>
<evidence type="ECO:0000313" key="2">
    <source>
        <dbReference type="EMBL" id="NYF51529.1"/>
    </source>
</evidence>
<comment type="caution">
    <text evidence="2">The sequence shown here is derived from an EMBL/GenBank/DDBJ whole genome shotgun (WGS) entry which is preliminary data.</text>
</comment>
<dbReference type="Proteomes" id="UP000534186">
    <property type="component" value="Unassembled WGS sequence"/>
</dbReference>
<dbReference type="EMBL" id="JACCCV010000001">
    <property type="protein sequence ID" value="NYF51529.1"/>
    <property type="molecule type" value="Genomic_DNA"/>
</dbReference>
<protein>
    <submittedName>
        <fullName evidence="2">Putative membrane protein</fullName>
    </submittedName>
</protein>